<dbReference type="GO" id="GO:0008907">
    <property type="term" value="F:integrase activity"/>
    <property type="evidence" value="ECO:0007669"/>
    <property type="project" value="InterPro"/>
</dbReference>
<accession>A0A1B7HQT5</accession>
<name>A0A1B7HQT5_9ENTR</name>
<evidence type="ECO:0000256" key="5">
    <source>
        <dbReference type="PROSITE-ProRule" id="PRU01248"/>
    </source>
</evidence>
<dbReference type="Gene3D" id="1.10.150.130">
    <property type="match status" value="1"/>
</dbReference>
<dbReference type="EMBL" id="LXEP01000033">
    <property type="protein sequence ID" value="OAT17996.1"/>
    <property type="molecule type" value="Genomic_DNA"/>
</dbReference>
<evidence type="ECO:0000256" key="4">
    <source>
        <dbReference type="ARBA" id="ARBA00023172"/>
    </source>
</evidence>
<dbReference type="InterPro" id="IPR015094">
    <property type="entry name" value="Integrase_lambda-typ_DNA-bd_N"/>
</dbReference>
<feature type="domain" description="Tyr recombinase" evidence="6">
    <location>
        <begin position="191"/>
        <end position="377"/>
    </location>
</feature>
<evidence type="ECO:0000259" key="7">
    <source>
        <dbReference type="PROSITE" id="PS51900"/>
    </source>
</evidence>
<keyword evidence="4" id="KW-0233">DNA recombination</keyword>
<dbReference type="PATRIC" id="fig|1354253.4.peg.3860"/>
<protein>
    <submittedName>
        <fullName evidence="8">Phage integrase</fullName>
    </submittedName>
</protein>
<gene>
    <name evidence="8" type="ORF">M977_03784</name>
</gene>
<proteinExistence type="inferred from homology"/>
<keyword evidence="3 5" id="KW-0238">DNA-binding</keyword>
<dbReference type="Pfam" id="PF09003">
    <property type="entry name" value="Arm-DNA-bind_1"/>
    <property type="match status" value="1"/>
</dbReference>
<dbReference type="AlphaFoldDB" id="A0A1B7HQT5"/>
<organism evidence="8 9">
    <name type="scientific">Buttiauxella gaviniae ATCC 51604</name>
    <dbReference type="NCBI Taxonomy" id="1354253"/>
    <lineage>
        <taxon>Bacteria</taxon>
        <taxon>Pseudomonadati</taxon>
        <taxon>Pseudomonadota</taxon>
        <taxon>Gammaproteobacteria</taxon>
        <taxon>Enterobacterales</taxon>
        <taxon>Enterobacteriaceae</taxon>
        <taxon>Buttiauxella</taxon>
    </lineage>
</organism>
<dbReference type="InterPro" id="IPR011010">
    <property type="entry name" value="DNA_brk_join_enz"/>
</dbReference>
<reference evidence="8 9" key="1">
    <citation type="submission" date="2016-04" db="EMBL/GenBank/DDBJ databases">
        <title>ATOL: Assembling a taxonomically balanced genome-scale reconstruction of the evolutionary history of the Enterobacteriaceae.</title>
        <authorList>
            <person name="Plunkett G.III."/>
            <person name="Neeno-Eckwall E.C."/>
            <person name="Glasner J.D."/>
            <person name="Perna N.T."/>
        </authorList>
    </citation>
    <scope>NUCLEOTIDE SEQUENCE [LARGE SCALE GENOMIC DNA]</scope>
    <source>
        <strain evidence="8 9">ATCC 51604</strain>
    </source>
</reference>
<dbReference type="InterPro" id="IPR010998">
    <property type="entry name" value="Integrase_recombinase_N"/>
</dbReference>
<evidence type="ECO:0000259" key="6">
    <source>
        <dbReference type="PROSITE" id="PS51898"/>
    </source>
</evidence>
<evidence type="ECO:0000256" key="2">
    <source>
        <dbReference type="ARBA" id="ARBA00022908"/>
    </source>
</evidence>
<dbReference type="InterPro" id="IPR013762">
    <property type="entry name" value="Integrase-like_cat_sf"/>
</dbReference>
<dbReference type="PROSITE" id="PS51898">
    <property type="entry name" value="TYR_RECOMBINASE"/>
    <property type="match status" value="1"/>
</dbReference>
<dbReference type="GO" id="GO:0003677">
    <property type="term" value="F:DNA binding"/>
    <property type="evidence" value="ECO:0007669"/>
    <property type="project" value="UniProtKB-UniRule"/>
</dbReference>
<evidence type="ECO:0000256" key="1">
    <source>
        <dbReference type="ARBA" id="ARBA00008857"/>
    </source>
</evidence>
<evidence type="ECO:0000313" key="9">
    <source>
        <dbReference type="Proteomes" id="UP000078504"/>
    </source>
</evidence>
<dbReference type="PANTHER" id="PTHR30349">
    <property type="entry name" value="PHAGE INTEGRASE-RELATED"/>
    <property type="match status" value="1"/>
</dbReference>
<dbReference type="Gene3D" id="3.30.160.60">
    <property type="entry name" value="Classic Zinc Finger"/>
    <property type="match status" value="1"/>
</dbReference>
<comment type="caution">
    <text evidence="8">The sequence shown here is derived from an EMBL/GenBank/DDBJ whole genome shotgun (WGS) entry which is preliminary data.</text>
</comment>
<dbReference type="SUPFAM" id="SSF56349">
    <property type="entry name" value="DNA breaking-rejoining enzymes"/>
    <property type="match status" value="1"/>
</dbReference>
<sequence>MAARPRTHKVTIPNLYCKLDKRTGRIYWQYKHPTSGKFHSLGTDEEEAKQIANEANTIIAEQRTRQILSINERVAKIKGDRTSITVTEWLDKYLKIQEERVSLNELRPNSYKQKIKPVRLFREHSGMQYLKNITALDIAEITDNVKSEGHNRMAQIVRMVMVDVFKEAQHAGHVPPGYNPAQATRQPRNRVTRQRLSFEEWQAIFKQAENHPPYLISGMLLALVTGQRIGDITNMKFSDIWDDMLHVTQEKTGSRVAIPLSIKCEKINMTLREVIAVCRDAVVSKYLVHFRHSTSMATRGDRVSASSLTTTFKKAREKCGLTWEDGTAPTFHEQRSLAERVYRDQGIDTQRLLGHRTRKMTDKYNDDRGKEWAIVEVKTG</sequence>
<dbReference type="Proteomes" id="UP000078504">
    <property type="component" value="Unassembled WGS sequence"/>
</dbReference>
<comment type="similarity">
    <text evidence="1">Belongs to the 'phage' integrase family.</text>
</comment>
<dbReference type="RefSeq" id="WP_064518028.1">
    <property type="nucleotide sequence ID" value="NZ_LXEP01000033.1"/>
</dbReference>
<keyword evidence="2" id="KW-0229">DNA integration</keyword>
<dbReference type="Gene3D" id="1.10.443.10">
    <property type="entry name" value="Intergrase catalytic core"/>
    <property type="match status" value="1"/>
</dbReference>
<dbReference type="PANTHER" id="PTHR30349:SF64">
    <property type="entry name" value="PROPHAGE INTEGRASE INTD-RELATED"/>
    <property type="match status" value="1"/>
</dbReference>
<evidence type="ECO:0000256" key="3">
    <source>
        <dbReference type="ARBA" id="ARBA00023125"/>
    </source>
</evidence>
<dbReference type="InterPro" id="IPR002104">
    <property type="entry name" value="Integrase_catalytic"/>
</dbReference>
<dbReference type="GO" id="GO:0006310">
    <property type="term" value="P:DNA recombination"/>
    <property type="evidence" value="ECO:0007669"/>
    <property type="project" value="UniProtKB-KW"/>
</dbReference>
<feature type="domain" description="Core-binding (CB)" evidence="7">
    <location>
        <begin position="84"/>
        <end position="169"/>
    </location>
</feature>
<dbReference type="PROSITE" id="PS51900">
    <property type="entry name" value="CB"/>
    <property type="match status" value="1"/>
</dbReference>
<dbReference type="InterPro" id="IPR044068">
    <property type="entry name" value="CB"/>
</dbReference>
<dbReference type="Pfam" id="PF00589">
    <property type="entry name" value="Phage_integrase"/>
    <property type="match status" value="1"/>
</dbReference>
<evidence type="ECO:0000313" key="8">
    <source>
        <dbReference type="EMBL" id="OAT17996.1"/>
    </source>
</evidence>
<dbReference type="InterPro" id="IPR050090">
    <property type="entry name" value="Tyrosine_recombinase_XerCD"/>
</dbReference>